<proteinExistence type="inferred from homology"/>
<keyword evidence="3 5" id="KW-0175">Coiled coil</keyword>
<dbReference type="Pfam" id="PF02465">
    <property type="entry name" value="FliD_N"/>
    <property type="match status" value="1"/>
</dbReference>
<feature type="domain" description="Flagellar hook-associated protein 2 C-terminal" evidence="7">
    <location>
        <begin position="209"/>
        <end position="425"/>
    </location>
</feature>
<dbReference type="PANTHER" id="PTHR30288">
    <property type="entry name" value="FLAGELLAR CAP/ASSEMBLY PROTEIN FLID"/>
    <property type="match status" value="1"/>
</dbReference>
<evidence type="ECO:0000256" key="4">
    <source>
        <dbReference type="ARBA" id="ARBA00023143"/>
    </source>
</evidence>
<evidence type="ECO:0000313" key="8">
    <source>
        <dbReference type="EMBL" id="SHJ68433.1"/>
    </source>
</evidence>
<reference evidence="8 9" key="1">
    <citation type="submission" date="2016-11" db="EMBL/GenBank/DDBJ databases">
        <authorList>
            <person name="Jaros S."/>
            <person name="Januszkiewicz K."/>
            <person name="Wedrychowicz H."/>
        </authorList>
    </citation>
    <scope>NUCLEOTIDE SEQUENCE [LARGE SCALE GENOMIC DNA]</scope>
    <source>
        <strain evidence="8 9">DSM 5091</strain>
    </source>
</reference>
<comment type="subcellular location">
    <subcellularLocation>
        <location evidence="5">Secreted</location>
    </subcellularLocation>
    <subcellularLocation>
        <location evidence="5">Bacterial flagellum</location>
    </subcellularLocation>
</comment>
<keyword evidence="9" id="KW-1185">Reference proteome</keyword>
<dbReference type="Pfam" id="PF07195">
    <property type="entry name" value="FliD_C"/>
    <property type="match status" value="1"/>
</dbReference>
<dbReference type="Pfam" id="PF07196">
    <property type="entry name" value="Flagellin_IN"/>
    <property type="match status" value="1"/>
</dbReference>
<dbReference type="GO" id="GO:0009424">
    <property type="term" value="C:bacterial-type flagellum hook"/>
    <property type="evidence" value="ECO:0007669"/>
    <property type="project" value="UniProtKB-UniRule"/>
</dbReference>
<accession>A0A1M6LBA2</accession>
<dbReference type="GO" id="GO:0005576">
    <property type="term" value="C:extracellular region"/>
    <property type="evidence" value="ECO:0007669"/>
    <property type="project" value="UniProtKB-SubCell"/>
</dbReference>
<feature type="coiled-coil region" evidence="5">
    <location>
        <begin position="382"/>
        <end position="409"/>
    </location>
</feature>
<dbReference type="RefSeq" id="WP_072909499.1">
    <property type="nucleotide sequence ID" value="NZ_FQZT01000012.1"/>
</dbReference>
<dbReference type="Proteomes" id="UP000184171">
    <property type="component" value="Unassembled WGS sequence"/>
</dbReference>
<gene>
    <name evidence="8" type="ORF">SAMN02745165_02944</name>
</gene>
<evidence type="ECO:0000256" key="2">
    <source>
        <dbReference type="ARBA" id="ARBA00011255"/>
    </source>
</evidence>
<dbReference type="AlphaFoldDB" id="A0A1M6LBA2"/>
<dbReference type="InterPro" id="IPR040026">
    <property type="entry name" value="FliD"/>
</dbReference>
<evidence type="ECO:0000256" key="5">
    <source>
        <dbReference type="RuleBase" id="RU362066"/>
    </source>
</evidence>
<organism evidence="8 9">
    <name type="scientific">Malonomonas rubra DSM 5091</name>
    <dbReference type="NCBI Taxonomy" id="1122189"/>
    <lineage>
        <taxon>Bacteria</taxon>
        <taxon>Pseudomonadati</taxon>
        <taxon>Thermodesulfobacteriota</taxon>
        <taxon>Desulfuromonadia</taxon>
        <taxon>Desulfuromonadales</taxon>
        <taxon>Geopsychrobacteraceae</taxon>
        <taxon>Malonomonas</taxon>
    </lineage>
</organism>
<dbReference type="STRING" id="1122189.SAMN02745165_02944"/>
<dbReference type="InterPro" id="IPR003481">
    <property type="entry name" value="FliD_N"/>
</dbReference>
<evidence type="ECO:0000313" key="9">
    <source>
        <dbReference type="Proteomes" id="UP000184171"/>
    </source>
</evidence>
<dbReference type="OrthoDB" id="9810816at2"/>
<dbReference type="GO" id="GO:0009421">
    <property type="term" value="C:bacterial-type flagellum filament cap"/>
    <property type="evidence" value="ECO:0007669"/>
    <property type="project" value="InterPro"/>
</dbReference>
<evidence type="ECO:0000259" key="6">
    <source>
        <dbReference type="Pfam" id="PF02465"/>
    </source>
</evidence>
<feature type="domain" description="Flagellar hook-associated protein 2 N-terminal" evidence="6">
    <location>
        <begin position="10"/>
        <end position="106"/>
    </location>
</feature>
<dbReference type="EMBL" id="FQZT01000012">
    <property type="protein sequence ID" value="SHJ68433.1"/>
    <property type="molecule type" value="Genomic_DNA"/>
</dbReference>
<evidence type="ECO:0000256" key="3">
    <source>
        <dbReference type="ARBA" id="ARBA00023054"/>
    </source>
</evidence>
<dbReference type="PANTHER" id="PTHR30288:SF0">
    <property type="entry name" value="FLAGELLAR HOOK-ASSOCIATED PROTEIN 2"/>
    <property type="match status" value="1"/>
</dbReference>
<comment type="similarity">
    <text evidence="1 5">Belongs to the FliD family.</text>
</comment>
<comment type="subunit">
    <text evidence="2 5">Homopentamer.</text>
</comment>
<sequence length="447" mass="47705">MAITFGGLATGLDTGSIISELMSIERTPITRLENDKAFFTNRLAVFSKLDGKLSTLQEKAEAIDTPIELNSPSVDSSSESYLSVTAGGKAQLGTYQISVVALAQQQKDVSQGYVDKTTNSFGTGTLNLTVAGELNEITIDSENNSLEGIAEAINDADLGVSATIINDGTASPYRLILTGETVSDSFSLDSSELTGGTDLNLAMSPTQTAQQAHVRIDGIDIYSDSNSIDEAIPGLTLDLAQADETVTTTITIDADKDAAQGKIKDFVTAYNDIINYIASQKTADWGNDSTFRSVKRRMQDLLVSQQSGLGTFSSLSELGFETQKDGTISLNSTTLSEALEEDYEGAVALFTGDDETSGISSQFADYLDLLTDSADGIYAGRKETTDSNVKRIEQRITSMEARLELKEETLRAQFAAMEQLVSGLNSQGNYLLQQLSSMPTIGGSSSN</sequence>
<name>A0A1M6LBA2_MALRU</name>
<protein>
    <recommendedName>
        <fullName evidence="5">Flagellar hook-associated protein 2</fullName>
        <shortName evidence="5">HAP2</shortName>
    </recommendedName>
    <alternativeName>
        <fullName evidence="5">Flagellar cap protein</fullName>
    </alternativeName>
</protein>
<dbReference type="InterPro" id="IPR010810">
    <property type="entry name" value="Flagellin_hook_IN_motif"/>
</dbReference>
<dbReference type="GO" id="GO:0007155">
    <property type="term" value="P:cell adhesion"/>
    <property type="evidence" value="ECO:0007669"/>
    <property type="project" value="InterPro"/>
</dbReference>
<keyword evidence="5" id="KW-0964">Secreted</keyword>
<dbReference type="InterPro" id="IPR010809">
    <property type="entry name" value="FliD_C"/>
</dbReference>
<keyword evidence="8" id="KW-0969">Cilium</keyword>
<dbReference type="GO" id="GO:0071973">
    <property type="term" value="P:bacterial-type flagellum-dependent cell motility"/>
    <property type="evidence" value="ECO:0007669"/>
    <property type="project" value="TreeGrafter"/>
</dbReference>
<comment type="function">
    <text evidence="5">Required for morphogenesis and for the elongation of the flagellar filament by facilitating polymerization of the flagellin monomers at the tip of growing filament. Forms a capping structure, which prevents flagellin subunits (transported through the central channel of the flagellum) from leaking out without polymerization at the distal end.</text>
</comment>
<keyword evidence="8" id="KW-0966">Cell projection</keyword>
<keyword evidence="4 5" id="KW-0975">Bacterial flagellum</keyword>
<evidence type="ECO:0000256" key="1">
    <source>
        <dbReference type="ARBA" id="ARBA00009764"/>
    </source>
</evidence>
<evidence type="ECO:0000259" key="7">
    <source>
        <dbReference type="Pfam" id="PF07195"/>
    </source>
</evidence>
<keyword evidence="8" id="KW-0282">Flagellum</keyword>